<protein>
    <submittedName>
        <fullName evidence="2">Uncharacterized protein</fullName>
    </submittedName>
</protein>
<feature type="transmembrane region" description="Helical" evidence="1">
    <location>
        <begin position="81"/>
        <end position="103"/>
    </location>
</feature>
<feature type="transmembrane region" description="Helical" evidence="1">
    <location>
        <begin position="43"/>
        <end position="61"/>
    </location>
</feature>
<gene>
    <name evidence="2" type="ORF">SAMN02745716_0933</name>
</gene>
<feature type="transmembrane region" description="Helical" evidence="1">
    <location>
        <begin position="124"/>
        <end position="147"/>
    </location>
</feature>
<organism evidence="2 3">
    <name type="scientific">Thermoleophilum album</name>
    <dbReference type="NCBI Taxonomy" id="29539"/>
    <lineage>
        <taxon>Bacteria</taxon>
        <taxon>Bacillati</taxon>
        <taxon>Actinomycetota</taxon>
        <taxon>Thermoleophilia</taxon>
        <taxon>Thermoleophilales</taxon>
        <taxon>Thermoleophilaceae</taxon>
        <taxon>Thermoleophilum</taxon>
    </lineage>
</organism>
<keyword evidence="1" id="KW-0472">Membrane</keyword>
<dbReference type="STRING" id="29539.SAMN02745716_0933"/>
<dbReference type="OrthoDB" id="5244152at2"/>
<name>A0A1H6FP89_THEAL</name>
<accession>A0A1H6FP89</accession>
<reference evidence="3" key="1">
    <citation type="submission" date="2016-10" db="EMBL/GenBank/DDBJ databases">
        <authorList>
            <person name="Varghese N."/>
            <person name="Submissions S."/>
        </authorList>
    </citation>
    <scope>NUCLEOTIDE SEQUENCE [LARGE SCALE GENOMIC DNA]</scope>
    <source>
        <strain evidence="3">ATCC 35263</strain>
    </source>
</reference>
<proteinExistence type="predicted"/>
<sequence>MPKTDPTDTGGLFIGRRPGTARTRRYRVGDARRSPLVALLDRALAAALLALELLLCVSVLGPQPLAWLWLGSHFEYLTGSALGGIVVAVLGSLATLLLTLAVARRVDHAWKLVRRAAGHRQDEGALETVFGVSVVVAVAVFAVWFLVVQGPGPQLAPAR</sequence>
<keyword evidence="1" id="KW-1133">Transmembrane helix</keyword>
<keyword evidence="3" id="KW-1185">Reference proteome</keyword>
<keyword evidence="1" id="KW-0812">Transmembrane</keyword>
<dbReference type="AlphaFoldDB" id="A0A1H6FP89"/>
<evidence type="ECO:0000313" key="2">
    <source>
        <dbReference type="EMBL" id="SEH11948.1"/>
    </source>
</evidence>
<evidence type="ECO:0000256" key="1">
    <source>
        <dbReference type="SAM" id="Phobius"/>
    </source>
</evidence>
<evidence type="ECO:0000313" key="3">
    <source>
        <dbReference type="Proteomes" id="UP000222056"/>
    </source>
</evidence>
<dbReference type="RefSeq" id="WP_093116634.1">
    <property type="nucleotide sequence ID" value="NZ_FNWJ01000001.1"/>
</dbReference>
<dbReference type="Proteomes" id="UP000222056">
    <property type="component" value="Unassembled WGS sequence"/>
</dbReference>
<dbReference type="EMBL" id="FNWJ01000001">
    <property type="protein sequence ID" value="SEH11948.1"/>
    <property type="molecule type" value="Genomic_DNA"/>
</dbReference>